<evidence type="ECO:0000259" key="6">
    <source>
        <dbReference type="Pfam" id="PF08281"/>
    </source>
</evidence>
<dbReference type="Proteomes" id="UP000579605">
    <property type="component" value="Unassembled WGS sequence"/>
</dbReference>
<dbReference type="SUPFAM" id="SSF88659">
    <property type="entry name" value="Sigma3 and sigma4 domains of RNA polymerase sigma factors"/>
    <property type="match status" value="1"/>
</dbReference>
<organism evidence="8 9">
    <name type="scientific">Actinopolymorpha rutila</name>
    <dbReference type="NCBI Taxonomy" id="446787"/>
    <lineage>
        <taxon>Bacteria</taxon>
        <taxon>Bacillati</taxon>
        <taxon>Actinomycetota</taxon>
        <taxon>Actinomycetes</taxon>
        <taxon>Propionibacteriales</taxon>
        <taxon>Actinopolymorphaceae</taxon>
        <taxon>Actinopolymorpha</taxon>
    </lineage>
</organism>
<evidence type="ECO:0000313" key="9">
    <source>
        <dbReference type="Proteomes" id="UP000579605"/>
    </source>
</evidence>
<evidence type="ECO:0000259" key="7">
    <source>
        <dbReference type="Pfam" id="PF20239"/>
    </source>
</evidence>
<dbReference type="PANTHER" id="PTHR47756:SF2">
    <property type="entry name" value="BLL6612 PROTEIN"/>
    <property type="match status" value="1"/>
</dbReference>
<dbReference type="RefSeq" id="WP_179785714.1">
    <property type="nucleotide sequence ID" value="NZ_BAAARR010000034.1"/>
</dbReference>
<sequence length="434" mass="47674">MTDPADPADPADVEAAVADAHRRGWALVLAATVRVARDLDLAEECVQEAYAAALESWALDGIPDNPAAWLTTTAKRRAMDAVRRERVFRSKLPLLVESEESADSVDEAAMDEAFELTTGNPEDVVPDERLRLIFMCCHPALAQDAQLALTLRLVCGVSTGDIARAFLVSEPTMAARLTRAKKKISAARIPFRVPEAAELPDRLRAVLGVIHLLFTTGHTAPSGGSLLRTDLVDQSLRLTRMLRNLMPDEREVWGLLALLLVTDARRATRVDDQGRLLRLEEQDRSRWDRAAIAEAHDLIVDGLRGGRPGRYVLQAAIASLYAEAPAYDQTDWPQILTLYDALLSVWPSPVVALNRTVALAMVSGPAQALAEVEELERDGRLAGYQYLSAIKADLLRRLGRADEAATAYRRALELATNEAERDFLADRLASPLRP</sequence>
<dbReference type="InterPro" id="IPR014284">
    <property type="entry name" value="RNA_pol_sigma-70_dom"/>
</dbReference>
<comment type="caution">
    <text evidence="8">The sequence shown here is derived from an EMBL/GenBank/DDBJ whole genome shotgun (WGS) entry which is preliminary data.</text>
</comment>
<gene>
    <name evidence="8" type="ORF">F4554_000331</name>
</gene>
<evidence type="ECO:0000256" key="1">
    <source>
        <dbReference type="ARBA" id="ARBA00010641"/>
    </source>
</evidence>
<evidence type="ECO:0000256" key="4">
    <source>
        <dbReference type="ARBA" id="ARBA00023163"/>
    </source>
</evidence>
<dbReference type="SUPFAM" id="SSF88946">
    <property type="entry name" value="Sigma2 domain of RNA polymerase sigma factors"/>
    <property type="match status" value="1"/>
</dbReference>
<dbReference type="Pfam" id="PF08281">
    <property type="entry name" value="Sigma70_r4_2"/>
    <property type="match status" value="1"/>
</dbReference>
<keyword evidence="2" id="KW-0805">Transcription regulation</keyword>
<dbReference type="InterPro" id="IPR011990">
    <property type="entry name" value="TPR-like_helical_dom_sf"/>
</dbReference>
<dbReference type="InterPro" id="IPR013249">
    <property type="entry name" value="RNA_pol_sigma70_r4_t2"/>
</dbReference>
<feature type="domain" description="RNA polymerase sigma factor 70 region 4 type 2" evidence="6">
    <location>
        <begin position="132"/>
        <end position="184"/>
    </location>
</feature>
<feature type="domain" description="RNA polymerase sigma-70 region 2" evidence="5">
    <location>
        <begin position="27"/>
        <end position="86"/>
    </location>
</feature>
<dbReference type="NCBIfam" id="TIGR02937">
    <property type="entry name" value="sigma70-ECF"/>
    <property type="match status" value="1"/>
</dbReference>
<dbReference type="InterPro" id="IPR013324">
    <property type="entry name" value="RNA_pol_sigma_r3/r4-like"/>
</dbReference>
<dbReference type="GO" id="GO:0016987">
    <property type="term" value="F:sigma factor activity"/>
    <property type="evidence" value="ECO:0007669"/>
    <property type="project" value="UniProtKB-KW"/>
</dbReference>
<name>A0A852Z5N3_9ACTN</name>
<dbReference type="InterPro" id="IPR013325">
    <property type="entry name" value="RNA_pol_sigma_r2"/>
</dbReference>
<dbReference type="PANTHER" id="PTHR47756">
    <property type="entry name" value="BLL6612 PROTEIN-RELATED"/>
    <property type="match status" value="1"/>
</dbReference>
<accession>A0A852Z5N3</accession>
<dbReference type="Gene3D" id="1.10.1740.10">
    <property type="match status" value="1"/>
</dbReference>
<dbReference type="AlphaFoldDB" id="A0A852Z5N3"/>
<evidence type="ECO:0000259" key="5">
    <source>
        <dbReference type="Pfam" id="PF04542"/>
    </source>
</evidence>
<evidence type="ECO:0000313" key="8">
    <source>
        <dbReference type="EMBL" id="NYH87693.1"/>
    </source>
</evidence>
<dbReference type="Gene3D" id="1.25.40.10">
    <property type="entry name" value="Tetratricopeptide repeat domain"/>
    <property type="match status" value="1"/>
</dbReference>
<evidence type="ECO:0000256" key="3">
    <source>
        <dbReference type="ARBA" id="ARBA00023082"/>
    </source>
</evidence>
<feature type="domain" description="DUF6596" evidence="7">
    <location>
        <begin position="202"/>
        <end position="299"/>
    </location>
</feature>
<dbReference type="GO" id="GO:0003677">
    <property type="term" value="F:DNA binding"/>
    <property type="evidence" value="ECO:0007669"/>
    <property type="project" value="InterPro"/>
</dbReference>
<dbReference type="Pfam" id="PF20239">
    <property type="entry name" value="DUF6596"/>
    <property type="match status" value="1"/>
</dbReference>
<dbReference type="EMBL" id="JACBZH010000001">
    <property type="protein sequence ID" value="NYH87693.1"/>
    <property type="molecule type" value="Genomic_DNA"/>
</dbReference>
<dbReference type="InterPro" id="IPR007627">
    <property type="entry name" value="RNA_pol_sigma70_r2"/>
</dbReference>
<keyword evidence="4" id="KW-0804">Transcription</keyword>
<reference evidence="8 9" key="1">
    <citation type="submission" date="2020-07" db="EMBL/GenBank/DDBJ databases">
        <title>Sequencing the genomes of 1000 actinobacteria strains.</title>
        <authorList>
            <person name="Klenk H.-P."/>
        </authorList>
    </citation>
    <scope>NUCLEOTIDE SEQUENCE [LARGE SCALE GENOMIC DNA]</scope>
    <source>
        <strain evidence="8 9">DSM 18448</strain>
    </source>
</reference>
<evidence type="ECO:0000256" key="2">
    <source>
        <dbReference type="ARBA" id="ARBA00023015"/>
    </source>
</evidence>
<dbReference type="InterPro" id="IPR046531">
    <property type="entry name" value="DUF6596"/>
</dbReference>
<proteinExistence type="inferred from homology"/>
<dbReference type="Pfam" id="PF04542">
    <property type="entry name" value="Sigma70_r2"/>
    <property type="match status" value="1"/>
</dbReference>
<protein>
    <submittedName>
        <fullName evidence="8">RNA polymerase sigma-70 factor (ECF subfamily)</fullName>
    </submittedName>
</protein>
<comment type="similarity">
    <text evidence="1">Belongs to the sigma-70 factor family. ECF subfamily.</text>
</comment>
<keyword evidence="9" id="KW-1185">Reference proteome</keyword>
<keyword evidence="3" id="KW-0731">Sigma factor</keyword>
<dbReference type="GO" id="GO:0006352">
    <property type="term" value="P:DNA-templated transcription initiation"/>
    <property type="evidence" value="ECO:0007669"/>
    <property type="project" value="InterPro"/>
</dbReference>